<keyword evidence="2" id="KW-0732">Signal</keyword>
<name>A0A913X8G8_EXADI</name>
<dbReference type="KEGG" id="epa:110238716"/>
<dbReference type="RefSeq" id="XP_020900061.1">
    <property type="nucleotide sequence ID" value="XM_021044402.2"/>
</dbReference>
<dbReference type="PANTHER" id="PTHR11161:SF0">
    <property type="entry name" value="O-ACYLTRANSFERASE LIKE PROTEIN"/>
    <property type="match status" value="1"/>
</dbReference>
<feature type="chain" id="PRO_5037409844" description="Nose resistant-to-fluoxetine protein N-terminal domain-containing protein" evidence="2">
    <location>
        <begin position="22"/>
        <end position="694"/>
    </location>
</feature>
<evidence type="ECO:0000256" key="2">
    <source>
        <dbReference type="SAM" id="SignalP"/>
    </source>
</evidence>
<organism evidence="4 5">
    <name type="scientific">Exaiptasia diaphana</name>
    <name type="common">Tropical sea anemone</name>
    <name type="synonym">Aiptasia pulchella</name>
    <dbReference type="NCBI Taxonomy" id="2652724"/>
    <lineage>
        <taxon>Eukaryota</taxon>
        <taxon>Metazoa</taxon>
        <taxon>Cnidaria</taxon>
        <taxon>Anthozoa</taxon>
        <taxon>Hexacorallia</taxon>
        <taxon>Actiniaria</taxon>
        <taxon>Aiptasiidae</taxon>
        <taxon>Exaiptasia</taxon>
    </lineage>
</organism>
<proteinExistence type="predicted"/>
<keyword evidence="1" id="KW-0812">Transmembrane</keyword>
<evidence type="ECO:0000259" key="3">
    <source>
        <dbReference type="SMART" id="SM00703"/>
    </source>
</evidence>
<dbReference type="Proteomes" id="UP000887567">
    <property type="component" value="Unplaced"/>
</dbReference>
<feature type="transmembrane region" description="Helical" evidence="1">
    <location>
        <begin position="627"/>
        <end position="646"/>
    </location>
</feature>
<feature type="transmembrane region" description="Helical" evidence="1">
    <location>
        <begin position="547"/>
        <end position="569"/>
    </location>
</feature>
<keyword evidence="1" id="KW-0472">Membrane</keyword>
<dbReference type="InterPro" id="IPR006621">
    <property type="entry name" value="Nose-resist-to-fluoxetine_N"/>
</dbReference>
<feature type="transmembrane region" description="Helical" evidence="1">
    <location>
        <begin position="658"/>
        <end position="682"/>
    </location>
</feature>
<feature type="transmembrane region" description="Helical" evidence="1">
    <location>
        <begin position="183"/>
        <end position="207"/>
    </location>
</feature>
<keyword evidence="5" id="KW-1185">Reference proteome</keyword>
<dbReference type="EnsemblMetazoa" id="XM_021044402.2">
    <property type="protein sequence ID" value="XP_020900061.1"/>
    <property type="gene ID" value="LOC110238716"/>
</dbReference>
<dbReference type="SMART" id="SM00703">
    <property type="entry name" value="NRF"/>
    <property type="match status" value="1"/>
</dbReference>
<evidence type="ECO:0000256" key="1">
    <source>
        <dbReference type="SAM" id="Phobius"/>
    </source>
</evidence>
<feature type="transmembrane region" description="Helical" evidence="1">
    <location>
        <begin position="378"/>
        <end position="396"/>
    </location>
</feature>
<keyword evidence="1" id="KW-1133">Transmembrane helix</keyword>
<reference evidence="4" key="1">
    <citation type="submission" date="2022-11" db="UniProtKB">
        <authorList>
            <consortium name="EnsemblMetazoa"/>
        </authorList>
    </citation>
    <scope>IDENTIFICATION</scope>
</reference>
<feature type="transmembrane region" description="Helical" evidence="1">
    <location>
        <begin position="296"/>
        <end position="318"/>
    </location>
</feature>
<dbReference type="InterPro" id="IPR002656">
    <property type="entry name" value="Acyl_transf_3_dom"/>
</dbReference>
<feature type="transmembrane region" description="Helical" evidence="1">
    <location>
        <begin position="594"/>
        <end position="615"/>
    </location>
</feature>
<dbReference type="OrthoDB" id="207378at2759"/>
<dbReference type="PANTHER" id="PTHR11161">
    <property type="entry name" value="O-ACYLTRANSFERASE"/>
    <property type="match status" value="1"/>
</dbReference>
<evidence type="ECO:0000313" key="4">
    <source>
        <dbReference type="EnsemblMetazoa" id="XP_020900061.1"/>
    </source>
</evidence>
<dbReference type="GeneID" id="110238716"/>
<dbReference type="Pfam" id="PF01757">
    <property type="entry name" value="Acyl_transf_3"/>
    <property type="match status" value="1"/>
</dbReference>
<protein>
    <recommendedName>
        <fullName evidence="3">Nose resistant-to-fluoxetine protein N-terminal domain-containing protein</fullName>
    </recommendedName>
</protein>
<dbReference type="Pfam" id="PF20146">
    <property type="entry name" value="NRF"/>
    <property type="match status" value="1"/>
</dbReference>
<sequence>MQNRFVLVCLLGFFIVRVYQALPSFSMQNLKDIDHRNLREMELFSKKALRIVQAKLSQECSDAVFHLLLNDSNLLPAYIDAAGKIPSGILEGDSSWLGSYSTCKNISSAHYCLANVLQIKVLKDKKLPLRWGVCVPSACSEHDVAVAIEDILAAFHLKAKTLNSTRPDPIHVNCVKPLEYGSADILCLIICGTLGLLCLFGTLYDLLETPLPSKKSNEENVVQNDDAVVHEDTSFYSDRDALVNHGSMSPSAEIVPRKKPIIIRFFKCFSIIANTKKIMDTKTAPGAITSINGMRVLSISWVVLGHAYLIFVDLFVANNFRTTSKIIHRFSFQAIENATLSVDSFFFLSGLLVSYIGLRRMKKNNGRLPLLQFYLHRYLRLTPTYMFCILFFTSLFKHVGEGPLWDITQLTNKCNTKWWTNLLYINNFYPEEFLDECMRWSWYLANDFQFYCIAPLFLYAMYRFKLPGMALTVGSFLVASFIATGAIVGYYHFVANPMGTSPHSTNYVYIKPYCRISPYLVGIVLGYVFVADKTHSFLLKLRTIPRMIFLVIGWSIAFTCAFSSLYGLYKKYRADNPIPLTDTENVVYVTFSRFAWALSLAWVIYVCHAGFGGLVDNILSARFWIPLSRLTYSVYLVHPMVLGAFYGSLQSTVAYTDFLMVIFFLGCLMVSYGLSFILAIAIEFPTMQLEKLFD</sequence>
<feature type="domain" description="Nose resistant-to-fluoxetine protein N-terminal" evidence="3">
    <location>
        <begin position="57"/>
        <end position="165"/>
    </location>
</feature>
<evidence type="ECO:0000313" key="5">
    <source>
        <dbReference type="Proteomes" id="UP000887567"/>
    </source>
</evidence>
<accession>A0A913X8G8</accession>
<feature type="signal peptide" evidence="2">
    <location>
        <begin position="1"/>
        <end position="21"/>
    </location>
</feature>
<dbReference type="OMA" id="ERNECED"/>
<dbReference type="GO" id="GO:0016747">
    <property type="term" value="F:acyltransferase activity, transferring groups other than amino-acyl groups"/>
    <property type="evidence" value="ECO:0007669"/>
    <property type="project" value="InterPro"/>
</dbReference>
<feature type="transmembrane region" description="Helical" evidence="1">
    <location>
        <begin position="338"/>
        <end position="358"/>
    </location>
</feature>
<feature type="transmembrane region" description="Helical" evidence="1">
    <location>
        <begin position="516"/>
        <end position="535"/>
    </location>
</feature>
<dbReference type="AlphaFoldDB" id="A0A913X8G8"/>
<feature type="transmembrane region" description="Helical" evidence="1">
    <location>
        <begin position="469"/>
        <end position="493"/>
    </location>
</feature>
<dbReference type="InterPro" id="IPR052728">
    <property type="entry name" value="O2_lipid_transport_reg"/>
</dbReference>